<dbReference type="Pfam" id="PF02559">
    <property type="entry name" value="CarD_TRCF_RID"/>
    <property type="match status" value="1"/>
</dbReference>
<dbReference type="Proteomes" id="UP000572212">
    <property type="component" value="Unassembled WGS sequence"/>
</dbReference>
<protein>
    <submittedName>
        <fullName evidence="2">CarD family transcriptional regulator</fullName>
    </submittedName>
</protein>
<dbReference type="AlphaFoldDB" id="A0A841RRF4"/>
<keyword evidence="3" id="KW-1185">Reference proteome</keyword>
<dbReference type="PANTHER" id="PTHR38447:SF1">
    <property type="entry name" value="RNA POLYMERASE-BINDING TRANSCRIPTION FACTOR CARD"/>
    <property type="match status" value="1"/>
</dbReference>
<sequence length="172" mass="19707">MFNIGDLIIYSSHGICKIDDIQEKTISGVTRQYYILHPVASENHLTISAPVNNDQVIIKGLMNKEEALKVLETFDEEGIDWVDNANRRFNEFSGIVNKGNNKDIAQVANTLMRRRIELDKEEKRLYQKDEKLLEDIQQILFHEIALALDMTYESVDAMVNNQIEGKIANLPS</sequence>
<dbReference type="Pfam" id="PF21095">
    <property type="entry name" value="CarD_C"/>
    <property type="match status" value="1"/>
</dbReference>
<dbReference type="Gene3D" id="1.20.58.1290">
    <property type="entry name" value="CarD-like, C-terminal domain"/>
    <property type="match status" value="1"/>
</dbReference>
<dbReference type="RefSeq" id="WP_184251267.1">
    <property type="nucleotide sequence ID" value="NZ_BAAACU010000038.1"/>
</dbReference>
<dbReference type="SMART" id="SM01058">
    <property type="entry name" value="CarD_TRCF"/>
    <property type="match status" value="1"/>
</dbReference>
<dbReference type="EMBL" id="JACHON010000037">
    <property type="protein sequence ID" value="MBB6514402.1"/>
    <property type="molecule type" value="Genomic_DNA"/>
</dbReference>
<dbReference type="InterPro" id="IPR042215">
    <property type="entry name" value="CarD-like_C"/>
</dbReference>
<evidence type="ECO:0000313" key="2">
    <source>
        <dbReference type="EMBL" id="MBB6514402.1"/>
    </source>
</evidence>
<name>A0A841RRF4_9BACI</name>
<dbReference type="InterPro" id="IPR036101">
    <property type="entry name" value="CarD-like/TRCF_RID_sf"/>
</dbReference>
<reference evidence="2 3" key="1">
    <citation type="submission" date="2020-08" db="EMBL/GenBank/DDBJ databases">
        <title>Genomic Encyclopedia of Type Strains, Phase IV (KMG-IV): sequencing the most valuable type-strain genomes for metagenomic binning, comparative biology and taxonomic classification.</title>
        <authorList>
            <person name="Goeker M."/>
        </authorList>
    </citation>
    <scope>NUCLEOTIDE SEQUENCE [LARGE SCALE GENOMIC DNA]</scope>
    <source>
        <strain evidence="2 3">DSM 11805</strain>
    </source>
</reference>
<dbReference type="InterPro" id="IPR052531">
    <property type="entry name" value="CarD-like_regulator"/>
</dbReference>
<feature type="domain" description="CarD-like/TRCF RNAP-interacting" evidence="1">
    <location>
        <begin position="1"/>
        <end position="112"/>
    </location>
</feature>
<accession>A0A841RRF4</accession>
<dbReference type="InterPro" id="IPR048792">
    <property type="entry name" value="CarD_C"/>
</dbReference>
<evidence type="ECO:0000259" key="1">
    <source>
        <dbReference type="SMART" id="SM01058"/>
    </source>
</evidence>
<dbReference type="GO" id="GO:0009303">
    <property type="term" value="P:rRNA transcription"/>
    <property type="evidence" value="ECO:0007669"/>
    <property type="project" value="TreeGrafter"/>
</dbReference>
<dbReference type="SUPFAM" id="SSF141259">
    <property type="entry name" value="CarD-like"/>
    <property type="match status" value="1"/>
</dbReference>
<dbReference type="InterPro" id="IPR003711">
    <property type="entry name" value="CarD-like/TRCF_RID"/>
</dbReference>
<evidence type="ECO:0000313" key="3">
    <source>
        <dbReference type="Proteomes" id="UP000572212"/>
    </source>
</evidence>
<proteinExistence type="predicted"/>
<comment type="caution">
    <text evidence="2">The sequence shown here is derived from an EMBL/GenBank/DDBJ whole genome shotgun (WGS) entry which is preliminary data.</text>
</comment>
<dbReference type="Gene3D" id="2.40.10.170">
    <property type="match status" value="1"/>
</dbReference>
<organism evidence="2 3">
    <name type="scientific">Gracilibacillus halotolerans</name>
    <dbReference type="NCBI Taxonomy" id="74386"/>
    <lineage>
        <taxon>Bacteria</taxon>
        <taxon>Bacillati</taxon>
        <taxon>Bacillota</taxon>
        <taxon>Bacilli</taxon>
        <taxon>Bacillales</taxon>
        <taxon>Bacillaceae</taxon>
        <taxon>Gracilibacillus</taxon>
    </lineage>
</organism>
<gene>
    <name evidence="2" type="ORF">GGQ92_003228</name>
</gene>
<dbReference type="PANTHER" id="PTHR38447">
    <property type="entry name" value="TRANSCRIPTION FACTOR YDEB-RELATED"/>
    <property type="match status" value="1"/>
</dbReference>